<keyword evidence="6 7" id="KW-0472">Membrane</keyword>
<dbReference type="EMBL" id="JAEDAL010000001">
    <property type="protein sequence ID" value="MBH9551225.1"/>
    <property type="molecule type" value="Genomic_DNA"/>
</dbReference>
<feature type="transmembrane region" description="Helical" evidence="7">
    <location>
        <begin position="234"/>
        <end position="254"/>
    </location>
</feature>
<feature type="transmembrane region" description="Helical" evidence="7">
    <location>
        <begin position="297"/>
        <end position="321"/>
    </location>
</feature>
<evidence type="ECO:0000256" key="6">
    <source>
        <dbReference type="ARBA" id="ARBA00023136"/>
    </source>
</evidence>
<dbReference type="InterPro" id="IPR050833">
    <property type="entry name" value="Poly_Biosynth_Transport"/>
</dbReference>
<evidence type="ECO:0000256" key="2">
    <source>
        <dbReference type="ARBA" id="ARBA00007430"/>
    </source>
</evidence>
<dbReference type="AlphaFoldDB" id="A0A931NCF7"/>
<reference evidence="8" key="1">
    <citation type="submission" date="2020-12" db="EMBL/GenBank/DDBJ databases">
        <title>The genome sequence of Inhella sp. 4Y17.</title>
        <authorList>
            <person name="Liu Y."/>
        </authorList>
    </citation>
    <scope>NUCLEOTIDE SEQUENCE</scope>
    <source>
        <strain evidence="8">4Y10</strain>
    </source>
</reference>
<keyword evidence="3" id="KW-1003">Cell membrane</keyword>
<accession>A0A931NCF7</accession>
<feature type="transmembrane region" description="Helical" evidence="7">
    <location>
        <begin position="87"/>
        <end position="106"/>
    </location>
</feature>
<protein>
    <submittedName>
        <fullName evidence="8">Oligosaccharide flippase family protein</fullName>
    </submittedName>
</protein>
<dbReference type="Pfam" id="PF13440">
    <property type="entry name" value="Polysacc_synt_3"/>
    <property type="match status" value="1"/>
</dbReference>
<feature type="transmembrane region" description="Helical" evidence="7">
    <location>
        <begin position="387"/>
        <end position="407"/>
    </location>
</feature>
<feature type="transmembrane region" description="Helical" evidence="7">
    <location>
        <begin position="118"/>
        <end position="135"/>
    </location>
</feature>
<keyword evidence="5 7" id="KW-1133">Transmembrane helix</keyword>
<feature type="transmembrane region" description="Helical" evidence="7">
    <location>
        <begin position="361"/>
        <end position="381"/>
    </location>
</feature>
<evidence type="ECO:0000256" key="1">
    <source>
        <dbReference type="ARBA" id="ARBA00004651"/>
    </source>
</evidence>
<feature type="transmembrane region" description="Helical" evidence="7">
    <location>
        <begin position="48"/>
        <end position="67"/>
    </location>
</feature>
<gene>
    <name evidence="8" type="ORF">I7X43_00065</name>
</gene>
<comment type="similarity">
    <text evidence="2">Belongs to the polysaccharide synthase family.</text>
</comment>
<dbReference type="GO" id="GO:0005886">
    <property type="term" value="C:plasma membrane"/>
    <property type="evidence" value="ECO:0007669"/>
    <property type="project" value="UniProtKB-SubCell"/>
</dbReference>
<evidence type="ECO:0000256" key="5">
    <source>
        <dbReference type="ARBA" id="ARBA00022989"/>
    </source>
</evidence>
<evidence type="ECO:0000313" key="9">
    <source>
        <dbReference type="Proteomes" id="UP000620139"/>
    </source>
</evidence>
<comment type="subcellular location">
    <subcellularLocation>
        <location evidence="1">Cell membrane</location>
        <topology evidence="1">Multi-pass membrane protein</topology>
    </subcellularLocation>
</comment>
<dbReference type="PANTHER" id="PTHR30250">
    <property type="entry name" value="PST FAMILY PREDICTED COLANIC ACID TRANSPORTER"/>
    <property type="match status" value="1"/>
</dbReference>
<evidence type="ECO:0000256" key="3">
    <source>
        <dbReference type="ARBA" id="ARBA00022475"/>
    </source>
</evidence>
<keyword evidence="4 7" id="KW-0812">Transmembrane</keyword>
<sequence length="411" mass="43228">MCVPALGWGAPFVSTLLRGAGLVGLGNGVAHALPLLLGPWLTRLFTPVEYAAFSLTWAAATNVAVVACGRYEYALPLARGATRARALVALCAWVLTGVVLLCGVWVPVLRPLEPTLTLLPVLVLALGGVQLLSMVATRAQRFGALALARVLQWGGAPALQVGAGLLQLGVWGLVLAPAFAAVAACACLWLLLRAGQGAWRDVRPTHLWAVARRYRDFPLLNTPHAFASAAQDTLALLLITAWAGDVATGIWALALRYLKAPATLVGSAVSAALYPALTHAPNFEAARAQLQRTVRTLFLMALPLGAAVMLLGPEGFAWAFGEPWRAGGEVARALTPYLVLHFVASPLAVVTMAWQAQAWALRLALVGQGLFLGGLAAGLALGGLVGAAWGVSLTMTGYFAFYLGALWRWKR</sequence>
<name>A0A931NCF7_9BURK</name>
<evidence type="ECO:0000313" key="8">
    <source>
        <dbReference type="EMBL" id="MBH9551225.1"/>
    </source>
</evidence>
<evidence type="ECO:0000256" key="4">
    <source>
        <dbReference type="ARBA" id="ARBA00022692"/>
    </source>
</evidence>
<evidence type="ECO:0000256" key="7">
    <source>
        <dbReference type="SAM" id="Phobius"/>
    </source>
</evidence>
<proteinExistence type="inferred from homology"/>
<feature type="transmembrane region" description="Helical" evidence="7">
    <location>
        <begin position="333"/>
        <end position="354"/>
    </location>
</feature>
<organism evidence="8 9">
    <name type="scientific">Inhella gelatinilytica</name>
    <dbReference type="NCBI Taxonomy" id="2795030"/>
    <lineage>
        <taxon>Bacteria</taxon>
        <taxon>Pseudomonadati</taxon>
        <taxon>Pseudomonadota</taxon>
        <taxon>Betaproteobacteria</taxon>
        <taxon>Burkholderiales</taxon>
        <taxon>Sphaerotilaceae</taxon>
        <taxon>Inhella</taxon>
    </lineage>
</organism>
<comment type="caution">
    <text evidence="8">The sequence shown here is derived from an EMBL/GenBank/DDBJ whole genome shotgun (WGS) entry which is preliminary data.</text>
</comment>
<feature type="transmembrane region" description="Helical" evidence="7">
    <location>
        <begin position="168"/>
        <end position="192"/>
    </location>
</feature>
<dbReference type="PANTHER" id="PTHR30250:SF10">
    <property type="entry name" value="LIPOPOLYSACCHARIDE BIOSYNTHESIS PROTEIN WZXC"/>
    <property type="match status" value="1"/>
</dbReference>
<keyword evidence="9" id="KW-1185">Reference proteome</keyword>
<dbReference type="Proteomes" id="UP000620139">
    <property type="component" value="Unassembled WGS sequence"/>
</dbReference>